<dbReference type="SUPFAM" id="SSF64288">
    <property type="entry name" value="Chorismate lyase-like"/>
    <property type="match status" value="1"/>
</dbReference>
<dbReference type="UniPathway" id="UPA00232"/>
<keyword evidence="4" id="KW-0670">Pyruvate</keyword>
<evidence type="ECO:0000256" key="1">
    <source>
        <dbReference type="ARBA" id="ARBA00022490"/>
    </source>
</evidence>
<keyword evidence="1 4" id="KW-0963">Cytoplasm</keyword>
<evidence type="ECO:0000256" key="3">
    <source>
        <dbReference type="ARBA" id="ARBA00023239"/>
    </source>
</evidence>
<dbReference type="Proteomes" id="UP000335415">
    <property type="component" value="Unassembled WGS sequence"/>
</dbReference>
<dbReference type="NCBIfam" id="NF008656">
    <property type="entry name" value="PRK11655.1"/>
    <property type="match status" value="1"/>
</dbReference>
<dbReference type="GO" id="GO:0042866">
    <property type="term" value="P:pyruvate biosynthetic process"/>
    <property type="evidence" value="ECO:0007669"/>
    <property type="project" value="UniProtKB-UniRule"/>
</dbReference>
<dbReference type="GO" id="GO:0006744">
    <property type="term" value="P:ubiquinone biosynthetic process"/>
    <property type="evidence" value="ECO:0007669"/>
    <property type="project" value="UniProtKB-UniRule"/>
</dbReference>
<dbReference type="OrthoDB" id="9789493at2"/>
<comment type="caution">
    <text evidence="6">The sequence shown here is derived from an EMBL/GenBank/DDBJ whole genome shotgun (WGS) entry which is preliminary data.</text>
</comment>
<comment type="subcellular location">
    <subcellularLocation>
        <location evidence="4">Cytoplasm</location>
    </subcellularLocation>
</comment>
<evidence type="ECO:0000256" key="2">
    <source>
        <dbReference type="ARBA" id="ARBA00022688"/>
    </source>
</evidence>
<comment type="similarity">
    <text evidence="4">Belongs to the UbiC family.</text>
</comment>
<dbReference type="PANTHER" id="PTHR38683">
    <property type="entry name" value="CHORISMATE PYRUVATE-LYASE"/>
    <property type="match status" value="1"/>
</dbReference>
<reference evidence="6 7" key="1">
    <citation type="submission" date="2019-09" db="EMBL/GenBank/DDBJ databases">
        <authorList>
            <person name="Li Y."/>
        </authorList>
    </citation>
    <scope>NUCLEOTIDE SEQUENCE [LARGE SCALE GENOMIC DNA]</scope>
    <source>
        <strain evidence="6 7">L3-3HA</strain>
    </source>
</reference>
<dbReference type="GO" id="GO:0005829">
    <property type="term" value="C:cytosol"/>
    <property type="evidence" value="ECO:0007669"/>
    <property type="project" value="TreeGrafter"/>
</dbReference>
<comment type="pathway">
    <text evidence="4">Cofactor biosynthesis; ubiquinone biosynthesis.</text>
</comment>
<evidence type="ECO:0000313" key="5">
    <source>
        <dbReference type="EMBL" id="KAA9003307.1"/>
    </source>
</evidence>
<dbReference type="HAMAP" id="MF_01632">
    <property type="entry name" value="UbiC"/>
    <property type="match status" value="1"/>
</dbReference>
<dbReference type="EMBL" id="VYKJ01000001">
    <property type="protein sequence ID" value="KAA9003307.1"/>
    <property type="molecule type" value="Genomic_DNA"/>
</dbReference>
<dbReference type="GO" id="GO:0008813">
    <property type="term" value="F:chorismate lyase activity"/>
    <property type="evidence" value="ECO:0007669"/>
    <property type="project" value="UniProtKB-UniRule"/>
</dbReference>
<sequence>MSEQSLAILHAVQWLSQPPSSLPVALLDWLMEKGSMTQRLEQHCSRVSVRLCREGYVAPPSLGDECEQLPASERYWLREVVLYGDETPWLFGRTLVPSQTLSGAQRALTEIGSVPLGRYLFNKRSPERDYIHIGSHGGLWARRSRLRLSGNPLLLTELFLPEAPVYAAADRTDKSAF</sequence>
<dbReference type="InterPro" id="IPR028978">
    <property type="entry name" value="Chorismate_lyase_/UTRA_dom_sf"/>
</dbReference>
<accession>A0A5J5G7L5</accession>
<comment type="function">
    <text evidence="4">Removes the pyruvyl group from chorismate, with concomitant aromatization of the ring, to provide 4-hydroxybenzoate (4HB) for the ubiquinone pathway.</text>
</comment>
<keyword evidence="7" id="KW-1185">Reference proteome</keyword>
<feature type="binding site" evidence="4">
    <location>
        <position position="36"/>
    </location>
    <ligand>
        <name>substrate</name>
    </ligand>
</feature>
<comment type="catalytic activity">
    <reaction evidence="4">
        <text>chorismate = 4-hydroxybenzoate + pyruvate</text>
        <dbReference type="Rhea" id="RHEA:16505"/>
        <dbReference type="ChEBI" id="CHEBI:15361"/>
        <dbReference type="ChEBI" id="CHEBI:17879"/>
        <dbReference type="ChEBI" id="CHEBI:29748"/>
        <dbReference type="EC" id="4.1.3.40"/>
    </reaction>
</comment>
<organism evidence="6 7">
    <name type="scientific">Affinibrenneria salicis</name>
    <dbReference type="NCBI Taxonomy" id="2590031"/>
    <lineage>
        <taxon>Bacteria</taxon>
        <taxon>Pseudomonadati</taxon>
        <taxon>Pseudomonadota</taxon>
        <taxon>Gammaproteobacteria</taxon>
        <taxon>Enterobacterales</taxon>
        <taxon>Pectobacteriaceae</taxon>
        <taxon>Affinibrenneria</taxon>
    </lineage>
</organism>
<feature type="binding site" evidence="4">
    <location>
        <position position="78"/>
    </location>
    <ligand>
        <name>substrate</name>
    </ligand>
</feature>
<dbReference type="InterPro" id="IPR007440">
    <property type="entry name" value="Chorismate--pyruvate_lyase"/>
</dbReference>
<dbReference type="PANTHER" id="PTHR38683:SF1">
    <property type="entry name" value="CHORISMATE PYRUVATE-LYASE"/>
    <property type="match status" value="1"/>
</dbReference>
<comment type="subunit">
    <text evidence="4">Monomer.</text>
</comment>
<dbReference type="RefSeq" id="WP_150433856.1">
    <property type="nucleotide sequence ID" value="NZ_VYKJ01000001.1"/>
</dbReference>
<proteinExistence type="inferred from homology"/>
<protein>
    <recommendedName>
        <fullName evidence="4">Chorismate pyruvate-lyase</fullName>
        <shortName evidence="4">CL</shortName>
        <shortName evidence="4">CPL</shortName>
        <ecNumber evidence="4">4.1.3.40</ecNumber>
    </recommendedName>
</protein>
<dbReference type="EC" id="4.1.3.40" evidence="4"/>
<feature type="binding site" evidence="4">
    <location>
        <position position="157"/>
    </location>
    <ligand>
        <name>substrate</name>
    </ligand>
</feature>
<name>A0A5J5G7L5_9GAMM</name>
<dbReference type="Pfam" id="PF04345">
    <property type="entry name" value="Chor_lyase"/>
    <property type="match status" value="1"/>
</dbReference>
<keyword evidence="2 4" id="KW-0831">Ubiquinone biosynthesis</keyword>
<evidence type="ECO:0000313" key="7">
    <source>
        <dbReference type="Proteomes" id="UP000335415"/>
    </source>
</evidence>
<dbReference type="EMBL" id="VYKJ01000001">
    <property type="protein sequence ID" value="KAA9003310.1"/>
    <property type="molecule type" value="Genomic_DNA"/>
</dbReference>
<evidence type="ECO:0000256" key="4">
    <source>
        <dbReference type="HAMAP-Rule" id="MF_01632"/>
    </source>
</evidence>
<dbReference type="AlphaFoldDB" id="A0A5J5G7L5"/>
<dbReference type="Gene3D" id="3.40.1410.10">
    <property type="entry name" value="Chorismate lyase-like"/>
    <property type="match status" value="1"/>
</dbReference>
<keyword evidence="3 4" id="KW-0456">Lyase</keyword>
<gene>
    <name evidence="4 6" type="primary">ubiC</name>
    <name evidence="5" type="ORF">FJU30_02260</name>
    <name evidence="6" type="ORF">FJU30_02505</name>
</gene>
<evidence type="ECO:0000313" key="6">
    <source>
        <dbReference type="EMBL" id="KAA9003310.1"/>
    </source>
</evidence>
<feature type="binding site" evidence="4">
    <location>
        <position position="116"/>
    </location>
    <ligand>
        <name>substrate</name>
    </ligand>
</feature>